<evidence type="ECO:0000313" key="2">
    <source>
        <dbReference type="Proteomes" id="UP001054252"/>
    </source>
</evidence>
<dbReference type="AlphaFoldDB" id="A0AAV5LG65"/>
<gene>
    <name evidence="1" type="ORF">SLEP1_g44439</name>
</gene>
<keyword evidence="2" id="KW-1185">Reference proteome</keyword>
<comment type="caution">
    <text evidence="1">The sequence shown here is derived from an EMBL/GenBank/DDBJ whole genome shotgun (WGS) entry which is preliminary data.</text>
</comment>
<protein>
    <submittedName>
        <fullName evidence="1">Uncharacterized protein</fullName>
    </submittedName>
</protein>
<reference evidence="1 2" key="1">
    <citation type="journal article" date="2021" name="Commun. Biol.">
        <title>The genome of Shorea leprosula (Dipterocarpaceae) highlights the ecological relevance of drought in aseasonal tropical rainforests.</title>
        <authorList>
            <person name="Ng K.K.S."/>
            <person name="Kobayashi M.J."/>
            <person name="Fawcett J.A."/>
            <person name="Hatakeyama M."/>
            <person name="Paape T."/>
            <person name="Ng C.H."/>
            <person name="Ang C.C."/>
            <person name="Tnah L.H."/>
            <person name="Lee C.T."/>
            <person name="Nishiyama T."/>
            <person name="Sese J."/>
            <person name="O'Brien M.J."/>
            <person name="Copetti D."/>
            <person name="Mohd Noor M.I."/>
            <person name="Ong R.C."/>
            <person name="Putra M."/>
            <person name="Sireger I.Z."/>
            <person name="Indrioko S."/>
            <person name="Kosugi Y."/>
            <person name="Izuno A."/>
            <person name="Isagi Y."/>
            <person name="Lee S.L."/>
            <person name="Shimizu K.K."/>
        </authorList>
    </citation>
    <scope>NUCLEOTIDE SEQUENCE [LARGE SCALE GENOMIC DNA]</scope>
    <source>
        <strain evidence="1">214</strain>
    </source>
</reference>
<sequence>MTTILRRFCIRKQPIAIQSQWLMGLPPISIHSPSINLQNNKADGCSQEFVTGSLISPRAPIYFKVSIEG</sequence>
<accession>A0AAV5LG65</accession>
<proteinExistence type="predicted"/>
<dbReference type="Proteomes" id="UP001054252">
    <property type="component" value="Unassembled WGS sequence"/>
</dbReference>
<organism evidence="1 2">
    <name type="scientific">Rubroshorea leprosula</name>
    <dbReference type="NCBI Taxonomy" id="152421"/>
    <lineage>
        <taxon>Eukaryota</taxon>
        <taxon>Viridiplantae</taxon>
        <taxon>Streptophyta</taxon>
        <taxon>Embryophyta</taxon>
        <taxon>Tracheophyta</taxon>
        <taxon>Spermatophyta</taxon>
        <taxon>Magnoliopsida</taxon>
        <taxon>eudicotyledons</taxon>
        <taxon>Gunneridae</taxon>
        <taxon>Pentapetalae</taxon>
        <taxon>rosids</taxon>
        <taxon>malvids</taxon>
        <taxon>Malvales</taxon>
        <taxon>Dipterocarpaceae</taxon>
        <taxon>Rubroshorea</taxon>
    </lineage>
</organism>
<name>A0AAV5LG65_9ROSI</name>
<evidence type="ECO:0000313" key="1">
    <source>
        <dbReference type="EMBL" id="GKV36291.1"/>
    </source>
</evidence>
<dbReference type="EMBL" id="BPVZ01000115">
    <property type="protein sequence ID" value="GKV36291.1"/>
    <property type="molecule type" value="Genomic_DNA"/>
</dbReference>